<proteinExistence type="predicted"/>
<protein>
    <submittedName>
        <fullName evidence="1">Uncharacterized protein</fullName>
    </submittedName>
</protein>
<accession>A0AA88HFL1</accession>
<sequence>MKPTLLWFVPSGAQRLGPIDSARFNPNSYYIPDSCAQRLGHHIIRTNRAAGVKHILVLRTRFLPIDKTGQVLQDIGSWTFLRV</sequence>
<reference evidence="1" key="1">
    <citation type="submission" date="2023-07" db="EMBL/GenBank/DDBJ databases">
        <title>Chromosome-level genome assembly of Artemia franciscana.</title>
        <authorList>
            <person name="Jo E."/>
        </authorList>
    </citation>
    <scope>NUCLEOTIDE SEQUENCE</scope>
    <source>
        <tissue evidence="1">Whole body</tissue>
    </source>
</reference>
<dbReference type="AlphaFoldDB" id="A0AA88HFL1"/>
<evidence type="ECO:0000313" key="2">
    <source>
        <dbReference type="Proteomes" id="UP001187531"/>
    </source>
</evidence>
<organism evidence="1 2">
    <name type="scientific">Artemia franciscana</name>
    <name type="common">Brine shrimp</name>
    <name type="synonym">Artemia sanfranciscana</name>
    <dbReference type="NCBI Taxonomy" id="6661"/>
    <lineage>
        <taxon>Eukaryota</taxon>
        <taxon>Metazoa</taxon>
        <taxon>Ecdysozoa</taxon>
        <taxon>Arthropoda</taxon>
        <taxon>Crustacea</taxon>
        <taxon>Branchiopoda</taxon>
        <taxon>Anostraca</taxon>
        <taxon>Artemiidae</taxon>
        <taxon>Artemia</taxon>
    </lineage>
</organism>
<dbReference type="EMBL" id="JAVRJZ010000018">
    <property type="protein sequence ID" value="KAK2708200.1"/>
    <property type="molecule type" value="Genomic_DNA"/>
</dbReference>
<keyword evidence="2" id="KW-1185">Reference proteome</keyword>
<dbReference type="Proteomes" id="UP001187531">
    <property type="component" value="Unassembled WGS sequence"/>
</dbReference>
<evidence type="ECO:0000313" key="1">
    <source>
        <dbReference type="EMBL" id="KAK2708200.1"/>
    </source>
</evidence>
<gene>
    <name evidence="1" type="ORF">QYM36_013955</name>
</gene>
<comment type="caution">
    <text evidence="1">The sequence shown here is derived from an EMBL/GenBank/DDBJ whole genome shotgun (WGS) entry which is preliminary data.</text>
</comment>
<feature type="non-terminal residue" evidence="1">
    <location>
        <position position="1"/>
    </location>
</feature>
<name>A0AA88HFL1_ARTSF</name>